<dbReference type="InterPro" id="IPR050472">
    <property type="entry name" value="Anth_synth/Amidotransfase"/>
</dbReference>
<reference evidence="14" key="1">
    <citation type="submission" date="2016-10" db="EMBL/GenBank/DDBJ databases">
        <authorList>
            <person name="Varghese N."/>
            <person name="Submissions S."/>
        </authorList>
    </citation>
    <scope>NUCLEOTIDE SEQUENCE [LARGE SCALE GENOMIC DNA]</scope>
    <source>
        <strain evidence="14">DSM 23256</strain>
    </source>
</reference>
<sequence>MKGKLILADGSVFYGQLLSPCQSVGEVVFNTGMTGYQEILTDPSYCGQIVTLTYPLIGNYGVAAIFDQSRKSYVRGLIISELCSHPSNWQAEGGLSEYLRSRNIPCLYNVDTRAVTRRIRSQGAMKGIIVPANAPEEEIKHLLQTPTETETVREVTTKRIYRMPNSGPRVVVVDYGVKKNILNSLSGVGCDLTIVPADTSAEDILCLDPDGVFLSNGPGDPKDVPYAIKTIRELIGKKPIFGICLGHQLLALAMGGNTYKLKFGHRGSNHPVKDLFTGRVTITSQNHGYAVDEQSLADLDVIVTHRAVNDGTVEGLRHKTLPVFSVQYHPEAAPGPDDNTYLFREFRALLRGGEITCRRRHI</sequence>
<keyword evidence="8 11" id="KW-0665">Pyrimidine biosynthesis</keyword>
<evidence type="ECO:0000256" key="2">
    <source>
        <dbReference type="ARBA" id="ARBA00005077"/>
    </source>
</evidence>
<evidence type="ECO:0000313" key="13">
    <source>
        <dbReference type="EMBL" id="SDF48076.1"/>
    </source>
</evidence>
<name>A0A1G7LFD6_9FIRM</name>
<dbReference type="PRINTS" id="PR00097">
    <property type="entry name" value="ANTSNTHASEII"/>
</dbReference>
<dbReference type="Proteomes" id="UP000243333">
    <property type="component" value="Unassembled WGS sequence"/>
</dbReference>
<dbReference type="GO" id="GO:0005524">
    <property type="term" value="F:ATP binding"/>
    <property type="evidence" value="ECO:0007669"/>
    <property type="project" value="UniProtKB-UniRule"/>
</dbReference>
<dbReference type="EMBL" id="FNBU01000012">
    <property type="protein sequence ID" value="SDF48076.1"/>
    <property type="molecule type" value="Genomic_DNA"/>
</dbReference>
<dbReference type="InterPro" id="IPR017926">
    <property type="entry name" value="GATASE"/>
</dbReference>
<keyword evidence="14" id="KW-1185">Reference proteome</keyword>
<evidence type="ECO:0000256" key="1">
    <source>
        <dbReference type="ARBA" id="ARBA00004812"/>
    </source>
</evidence>
<evidence type="ECO:0000259" key="12">
    <source>
        <dbReference type="SMART" id="SM01097"/>
    </source>
</evidence>
<keyword evidence="7 11" id="KW-0315">Glutamine amidotransferase</keyword>
<dbReference type="PANTHER" id="PTHR43418">
    <property type="entry name" value="MULTIFUNCTIONAL TRYPTOPHAN BIOSYNTHESIS PROTEIN-RELATED"/>
    <property type="match status" value="1"/>
</dbReference>
<proteinExistence type="inferred from homology"/>
<dbReference type="Pfam" id="PF00117">
    <property type="entry name" value="GATase"/>
    <property type="match status" value="1"/>
</dbReference>
<dbReference type="HAMAP" id="MF_01209">
    <property type="entry name" value="CPSase_S_chain"/>
    <property type="match status" value="1"/>
</dbReference>
<evidence type="ECO:0000256" key="7">
    <source>
        <dbReference type="ARBA" id="ARBA00022962"/>
    </source>
</evidence>
<dbReference type="GO" id="GO:0004359">
    <property type="term" value="F:glutaminase activity"/>
    <property type="evidence" value="ECO:0007669"/>
    <property type="project" value="RHEA"/>
</dbReference>
<feature type="binding site" evidence="11">
    <location>
        <position position="248"/>
    </location>
    <ligand>
        <name>L-glutamine</name>
        <dbReference type="ChEBI" id="CHEBI:58359"/>
    </ligand>
</feature>
<dbReference type="InterPro" id="IPR002474">
    <property type="entry name" value="CarbamoylP_synth_ssu_N"/>
</dbReference>
<comment type="function">
    <text evidence="11">Small subunit of the glutamine-dependent carbamoyl phosphate synthetase (CPSase). CPSase catalyzes the formation of carbamoyl phosphate from the ammonia moiety of glutamine, carbonate, and phosphate donated by ATP, constituting the first step of 2 biosynthetic pathways, one leading to arginine and/or urea and the other to pyrimidine nucleotides. The small subunit (glutamine amidotransferase) binds and cleaves glutamine to supply the large subunit with the substrate ammonia.</text>
</comment>
<dbReference type="PRINTS" id="PR00099">
    <property type="entry name" value="CPSGATASE"/>
</dbReference>
<dbReference type="Gene3D" id="3.40.50.880">
    <property type="match status" value="1"/>
</dbReference>
<feature type="binding site" evidence="11">
    <location>
        <position position="286"/>
    </location>
    <ligand>
        <name>L-glutamine</name>
        <dbReference type="ChEBI" id="CHEBI:58359"/>
    </ligand>
</feature>
<accession>A0A1G7LFD6</accession>
<dbReference type="GO" id="GO:0044205">
    <property type="term" value="P:'de novo' UMP biosynthetic process"/>
    <property type="evidence" value="ECO:0007669"/>
    <property type="project" value="UniProtKB-UniRule"/>
</dbReference>
<feature type="binding site" evidence="11">
    <location>
        <position position="289"/>
    </location>
    <ligand>
        <name>L-glutamine</name>
        <dbReference type="ChEBI" id="CHEBI:58359"/>
    </ligand>
</feature>
<dbReference type="UniPathway" id="UPA00068">
    <property type="reaction ID" value="UER00171"/>
</dbReference>
<keyword evidence="5 11" id="KW-0547">Nucleotide-binding</keyword>
<dbReference type="NCBIfam" id="TIGR01368">
    <property type="entry name" value="CPSaseIIsmall"/>
    <property type="match status" value="1"/>
</dbReference>
<evidence type="ECO:0000256" key="8">
    <source>
        <dbReference type="ARBA" id="ARBA00022975"/>
    </source>
</evidence>
<organism evidence="13 14">
    <name type="scientific">Sporolituus thermophilus DSM 23256</name>
    <dbReference type="NCBI Taxonomy" id="1123285"/>
    <lineage>
        <taxon>Bacteria</taxon>
        <taxon>Bacillati</taxon>
        <taxon>Bacillota</taxon>
        <taxon>Negativicutes</taxon>
        <taxon>Selenomonadales</taxon>
        <taxon>Sporomusaceae</taxon>
        <taxon>Sporolituus</taxon>
    </lineage>
</organism>
<dbReference type="InterPro" id="IPR006274">
    <property type="entry name" value="CarbamoylP_synth_ssu"/>
</dbReference>
<dbReference type="GO" id="GO:0004088">
    <property type="term" value="F:carbamoyl-phosphate synthase (glutamine-hydrolyzing) activity"/>
    <property type="evidence" value="ECO:0007669"/>
    <property type="project" value="UniProtKB-UniRule"/>
</dbReference>
<keyword evidence="6 11" id="KW-0067">ATP-binding</keyword>
<feature type="binding site" evidence="11">
    <location>
        <position position="219"/>
    </location>
    <ligand>
        <name>L-glutamine</name>
        <dbReference type="ChEBI" id="CHEBI:58359"/>
    </ligand>
</feature>
<comment type="similarity">
    <text evidence="3 11">Belongs to the CarA family.</text>
</comment>
<dbReference type="PRINTS" id="PR00096">
    <property type="entry name" value="GATASE"/>
</dbReference>
<dbReference type="GO" id="GO:0006207">
    <property type="term" value="P:'de novo' pyrimidine nucleobase biosynthetic process"/>
    <property type="evidence" value="ECO:0007669"/>
    <property type="project" value="InterPro"/>
</dbReference>
<dbReference type="Pfam" id="PF00988">
    <property type="entry name" value="CPSase_sm_chain"/>
    <property type="match status" value="1"/>
</dbReference>
<evidence type="ECO:0000313" key="14">
    <source>
        <dbReference type="Proteomes" id="UP000243333"/>
    </source>
</evidence>
<dbReference type="UniPathway" id="UPA00070">
    <property type="reaction ID" value="UER00115"/>
</dbReference>
<dbReference type="SUPFAM" id="SSF52317">
    <property type="entry name" value="Class I glutamine amidotransferase-like"/>
    <property type="match status" value="1"/>
</dbReference>
<dbReference type="InterPro" id="IPR029062">
    <property type="entry name" value="Class_I_gatase-like"/>
</dbReference>
<keyword evidence="11" id="KW-0055">Arginine biosynthesis</keyword>
<keyword evidence="11" id="KW-0028">Amino-acid biosynthesis</keyword>
<evidence type="ECO:0000256" key="6">
    <source>
        <dbReference type="ARBA" id="ARBA00022840"/>
    </source>
</evidence>
<feature type="binding site" evidence="11">
    <location>
        <position position="44"/>
    </location>
    <ligand>
        <name>L-glutamine</name>
        <dbReference type="ChEBI" id="CHEBI:58359"/>
    </ligand>
</feature>
<feature type="active site" evidence="11">
    <location>
        <position position="329"/>
    </location>
</feature>
<dbReference type="NCBIfam" id="NF009475">
    <property type="entry name" value="PRK12838.1"/>
    <property type="match status" value="1"/>
</dbReference>
<feature type="binding site" evidence="11">
    <location>
        <position position="245"/>
    </location>
    <ligand>
        <name>L-glutamine</name>
        <dbReference type="ChEBI" id="CHEBI:58359"/>
    </ligand>
</feature>
<dbReference type="SMART" id="SM01097">
    <property type="entry name" value="CPSase_sm_chain"/>
    <property type="match status" value="1"/>
</dbReference>
<dbReference type="InterPro" id="IPR035686">
    <property type="entry name" value="CPSase_GATase1"/>
</dbReference>
<keyword evidence="4 11" id="KW-0436">Ligase</keyword>
<feature type="binding site" evidence="11">
    <location>
        <position position="217"/>
    </location>
    <ligand>
        <name>L-glutamine</name>
        <dbReference type="ChEBI" id="CHEBI:58359"/>
    </ligand>
</feature>
<feature type="domain" description="Carbamoyl-phosphate synthase small subunit N-terminal" evidence="12">
    <location>
        <begin position="1"/>
        <end position="130"/>
    </location>
</feature>
<dbReference type="FunFam" id="3.50.30.20:FF:000001">
    <property type="entry name" value="Carbamoyl-phosphate synthase small chain"/>
    <property type="match status" value="1"/>
</dbReference>
<dbReference type="OrthoDB" id="9804328at2"/>
<dbReference type="FunFam" id="3.40.50.880:FF:000029">
    <property type="entry name" value="Carbamoyl-phosphate synthase small chain"/>
    <property type="match status" value="1"/>
</dbReference>
<dbReference type="PROSITE" id="PS51273">
    <property type="entry name" value="GATASE_TYPE_1"/>
    <property type="match status" value="1"/>
</dbReference>
<comment type="catalytic activity">
    <reaction evidence="10 11">
        <text>L-glutamine + H2O = L-glutamate + NH4(+)</text>
        <dbReference type="Rhea" id="RHEA:15889"/>
        <dbReference type="ChEBI" id="CHEBI:15377"/>
        <dbReference type="ChEBI" id="CHEBI:28938"/>
        <dbReference type="ChEBI" id="CHEBI:29985"/>
        <dbReference type="ChEBI" id="CHEBI:58359"/>
    </reaction>
</comment>
<feature type="binding site" evidence="11">
    <location>
        <position position="288"/>
    </location>
    <ligand>
        <name>L-glutamine</name>
        <dbReference type="ChEBI" id="CHEBI:58359"/>
    </ligand>
</feature>
<evidence type="ECO:0000256" key="11">
    <source>
        <dbReference type="HAMAP-Rule" id="MF_01209"/>
    </source>
</evidence>
<dbReference type="Gene3D" id="3.50.30.20">
    <property type="entry name" value="Carbamoyl-phosphate synthase small subunit, N-terminal domain"/>
    <property type="match status" value="1"/>
</dbReference>
<feature type="active site" evidence="11">
    <location>
        <position position="331"/>
    </location>
</feature>
<comment type="subunit">
    <text evidence="11">Composed of two chains; the small (or glutamine) chain promotes the hydrolysis of glutamine to ammonia, which is used by the large (or ammonia) chain to synthesize carbamoyl phosphate. Tetramer of heterodimers (alpha,beta)4.</text>
</comment>
<protein>
    <recommendedName>
        <fullName evidence="11">Carbamoyl phosphate synthase small chain</fullName>
        <ecNumber evidence="11">6.3.5.5</ecNumber>
    </recommendedName>
    <alternativeName>
        <fullName evidence="11">Carbamoyl phosphate synthetase glutamine chain</fullName>
    </alternativeName>
</protein>
<dbReference type="SUPFAM" id="SSF52021">
    <property type="entry name" value="Carbamoyl phosphate synthetase, small subunit N-terminal domain"/>
    <property type="match status" value="1"/>
</dbReference>
<dbReference type="RefSeq" id="WP_093689985.1">
    <property type="nucleotide sequence ID" value="NZ_FNBU01000012.1"/>
</dbReference>
<evidence type="ECO:0000256" key="10">
    <source>
        <dbReference type="ARBA" id="ARBA00049285"/>
    </source>
</evidence>
<dbReference type="EC" id="6.3.5.5" evidence="11"/>
<evidence type="ECO:0000256" key="3">
    <source>
        <dbReference type="ARBA" id="ARBA00007800"/>
    </source>
</evidence>
<dbReference type="PANTHER" id="PTHR43418:SF7">
    <property type="entry name" value="CARBAMOYL-PHOSPHATE SYNTHASE SMALL CHAIN"/>
    <property type="match status" value="1"/>
</dbReference>
<evidence type="ECO:0000256" key="4">
    <source>
        <dbReference type="ARBA" id="ARBA00022598"/>
    </source>
</evidence>
<feature type="region of interest" description="CPSase" evidence="11">
    <location>
        <begin position="1"/>
        <end position="168"/>
    </location>
</feature>
<comment type="pathway">
    <text evidence="1 11">Pyrimidine metabolism; UMP biosynthesis via de novo pathway; (S)-dihydroorotate from bicarbonate: step 1/3.</text>
</comment>
<dbReference type="GO" id="GO:0006541">
    <property type="term" value="P:glutamine metabolic process"/>
    <property type="evidence" value="ECO:0007669"/>
    <property type="project" value="InterPro"/>
</dbReference>
<comment type="catalytic activity">
    <reaction evidence="9 11">
        <text>hydrogencarbonate + L-glutamine + 2 ATP + H2O = carbamoyl phosphate + L-glutamate + 2 ADP + phosphate + 2 H(+)</text>
        <dbReference type="Rhea" id="RHEA:18633"/>
        <dbReference type="ChEBI" id="CHEBI:15377"/>
        <dbReference type="ChEBI" id="CHEBI:15378"/>
        <dbReference type="ChEBI" id="CHEBI:17544"/>
        <dbReference type="ChEBI" id="CHEBI:29985"/>
        <dbReference type="ChEBI" id="CHEBI:30616"/>
        <dbReference type="ChEBI" id="CHEBI:43474"/>
        <dbReference type="ChEBI" id="CHEBI:58228"/>
        <dbReference type="ChEBI" id="CHEBI:58359"/>
        <dbReference type="ChEBI" id="CHEBI:456216"/>
        <dbReference type="EC" id="6.3.5.5"/>
    </reaction>
</comment>
<comment type="pathway">
    <text evidence="2 11">Amino-acid biosynthesis; L-arginine biosynthesis; carbamoyl phosphate from bicarbonate: step 1/1.</text>
</comment>
<dbReference type="InterPro" id="IPR036480">
    <property type="entry name" value="CarbP_synth_ssu_N_sf"/>
</dbReference>
<evidence type="ECO:0000256" key="9">
    <source>
        <dbReference type="ARBA" id="ARBA00048816"/>
    </source>
</evidence>
<gene>
    <name evidence="11" type="primary">carA</name>
    <name evidence="13" type="ORF">SAMN05660235_01732</name>
</gene>
<dbReference type="GO" id="GO:0006526">
    <property type="term" value="P:L-arginine biosynthetic process"/>
    <property type="evidence" value="ECO:0007669"/>
    <property type="project" value="UniProtKB-UniRule"/>
</dbReference>
<dbReference type="AlphaFoldDB" id="A0A1G7LFD6"/>
<dbReference type="CDD" id="cd01744">
    <property type="entry name" value="GATase1_CPSase"/>
    <property type="match status" value="1"/>
</dbReference>
<feature type="active site" description="Nucleophile" evidence="11">
    <location>
        <position position="244"/>
    </location>
</feature>
<evidence type="ECO:0000256" key="5">
    <source>
        <dbReference type="ARBA" id="ARBA00022741"/>
    </source>
</evidence>
<dbReference type="STRING" id="1123285.SAMN05660235_01732"/>